<organism evidence="1 2">
    <name type="scientific">Pistacia atlantica</name>
    <dbReference type="NCBI Taxonomy" id="434234"/>
    <lineage>
        <taxon>Eukaryota</taxon>
        <taxon>Viridiplantae</taxon>
        <taxon>Streptophyta</taxon>
        <taxon>Embryophyta</taxon>
        <taxon>Tracheophyta</taxon>
        <taxon>Spermatophyta</taxon>
        <taxon>Magnoliopsida</taxon>
        <taxon>eudicotyledons</taxon>
        <taxon>Gunneridae</taxon>
        <taxon>Pentapetalae</taxon>
        <taxon>rosids</taxon>
        <taxon>malvids</taxon>
        <taxon>Sapindales</taxon>
        <taxon>Anacardiaceae</taxon>
        <taxon>Pistacia</taxon>
    </lineage>
</organism>
<proteinExistence type="predicted"/>
<keyword evidence="2" id="KW-1185">Reference proteome</keyword>
<protein>
    <submittedName>
        <fullName evidence="1">Uncharacterized protein</fullName>
    </submittedName>
</protein>
<name>A0ACC1A7C5_9ROSI</name>
<evidence type="ECO:0000313" key="1">
    <source>
        <dbReference type="EMBL" id="KAJ0081691.1"/>
    </source>
</evidence>
<dbReference type="EMBL" id="CM047908">
    <property type="protein sequence ID" value="KAJ0081691.1"/>
    <property type="molecule type" value="Genomic_DNA"/>
</dbReference>
<gene>
    <name evidence="1" type="ORF">Patl1_09750</name>
</gene>
<evidence type="ECO:0000313" key="2">
    <source>
        <dbReference type="Proteomes" id="UP001164250"/>
    </source>
</evidence>
<reference evidence="2" key="1">
    <citation type="journal article" date="2023" name="G3 (Bethesda)">
        <title>Genome assembly and association tests identify interacting loci associated with vigor, precocity, and sex in interspecific pistachio rootstocks.</title>
        <authorList>
            <person name="Palmer W."/>
            <person name="Jacygrad E."/>
            <person name="Sagayaradj S."/>
            <person name="Cavanaugh K."/>
            <person name="Han R."/>
            <person name="Bertier L."/>
            <person name="Beede B."/>
            <person name="Kafkas S."/>
            <person name="Golino D."/>
            <person name="Preece J."/>
            <person name="Michelmore R."/>
        </authorList>
    </citation>
    <scope>NUCLEOTIDE SEQUENCE [LARGE SCALE GENOMIC DNA]</scope>
</reference>
<dbReference type="Proteomes" id="UP001164250">
    <property type="component" value="Chromosome 12"/>
</dbReference>
<accession>A0ACC1A7C5</accession>
<sequence length="304" mass="34544">MDLSACAAATSEPNNRESLKPIMDNRCGTRKSKYHSLFINAGGERKNFEQNVFDEDNSTLLTTLYENSEKPWAYSCLGEFETSSDSTNYIQNVTCGVSVPELYVKARLCPQSLTYYGFCLHNGHYNVKLHFAEIVFAKDEDYSSLGKRVFDIYIQGKQLGRNFNIKKNTGNTPNMEWIENFKDIYVHDNLLEIRLFWAGKGSIYDPLDLNGPLISAISVTRNIKPLPRARIVVASVLTGLLLVVLVLAFMWRMGYLGDRELRVTKVELRGKSYTIKQVKDATRNFSPTNKIGNGRFGMIYKVIL</sequence>
<comment type="caution">
    <text evidence="1">The sequence shown here is derived from an EMBL/GenBank/DDBJ whole genome shotgun (WGS) entry which is preliminary data.</text>
</comment>